<evidence type="ECO:0000313" key="4">
    <source>
        <dbReference type="Proteomes" id="UP000502196"/>
    </source>
</evidence>
<name>A0A6F9E8B2_9BACL</name>
<comment type="similarity">
    <text evidence="1">Belongs to the YggT family.</text>
</comment>
<evidence type="ECO:0000313" key="3">
    <source>
        <dbReference type="EMBL" id="CAB3392741.1"/>
    </source>
</evidence>
<dbReference type="Proteomes" id="UP000502196">
    <property type="component" value="Chromosome"/>
</dbReference>
<gene>
    <name evidence="3" type="ORF">COOX1_1562</name>
</gene>
<evidence type="ECO:0000256" key="1">
    <source>
        <dbReference type="ARBA" id="ARBA00010894"/>
    </source>
</evidence>
<dbReference type="GO" id="GO:0016020">
    <property type="term" value="C:membrane"/>
    <property type="evidence" value="ECO:0007669"/>
    <property type="project" value="InterPro"/>
</dbReference>
<dbReference type="PANTHER" id="PTHR33219:SF14">
    <property type="entry name" value="PROTEIN COFACTOR ASSEMBLY OF COMPLEX C SUBUNIT B CCB3, CHLOROPLASTIC-RELATED"/>
    <property type="match status" value="1"/>
</dbReference>
<dbReference type="AlphaFoldDB" id="A0A6F9E8B2"/>
<dbReference type="PANTHER" id="PTHR33219">
    <property type="entry name" value="YLMG HOMOLOG PROTEIN 2, CHLOROPLASTIC"/>
    <property type="match status" value="1"/>
</dbReference>
<sequence length="103" mass="11997">MDALNLYITVSQVVGILLQVYWYLLVARAFLSFFPDVWDTSLGRWLIRLTEPYLAPFRRFIPSLPLGAISLDLSYIVALVVYYFLERGVMLLLFWIFRAVGMV</sequence>
<organism evidence="3 4">
    <name type="scientific">Kyrpidia spormannii</name>
    <dbReference type="NCBI Taxonomy" id="2055160"/>
    <lineage>
        <taxon>Bacteria</taxon>
        <taxon>Bacillati</taxon>
        <taxon>Bacillota</taxon>
        <taxon>Bacilli</taxon>
        <taxon>Bacillales</taxon>
        <taxon>Alicyclobacillaceae</taxon>
        <taxon>Kyrpidia</taxon>
    </lineage>
</organism>
<protein>
    <recommendedName>
        <fullName evidence="5">YggT family protein</fullName>
    </recommendedName>
</protein>
<keyword evidence="2" id="KW-0472">Membrane</keyword>
<reference evidence="3 4" key="1">
    <citation type="submission" date="2020-04" db="EMBL/GenBank/DDBJ databases">
        <authorList>
            <person name="Hogendoorn C."/>
        </authorList>
    </citation>
    <scope>NUCLEOTIDE SEQUENCE [LARGE SCALE GENOMIC DNA]</scope>
    <source>
        <strain evidence="3">COOX1</strain>
    </source>
</reference>
<feature type="transmembrane region" description="Helical" evidence="2">
    <location>
        <begin position="6"/>
        <end position="25"/>
    </location>
</feature>
<evidence type="ECO:0008006" key="5">
    <source>
        <dbReference type="Google" id="ProtNLM"/>
    </source>
</evidence>
<keyword evidence="2" id="KW-0812">Transmembrane</keyword>
<dbReference type="Pfam" id="PF02325">
    <property type="entry name" value="CCB3_YggT"/>
    <property type="match status" value="1"/>
</dbReference>
<proteinExistence type="inferred from homology"/>
<dbReference type="EMBL" id="LR792683">
    <property type="protein sequence ID" value="CAB3392741.1"/>
    <property type="molecule type" value="Genomic_DNA"/>
</dbReference>
<evidence type="ECO:0000256" key="2">
    <source>
        <dbReference type="SAM" id="Phobius"/>
    </source>
</evidence>
<accession>A0A6F9E8B2</accession>
<keyword evidence="2" id="KW-1133">Transmembrane helix</keyword>
<dbReference type="InterPro" id="IPR003425">
    <property type="entry name" value="CCB3/YggT"/>
</dbReference>